<gene>
    <name evidence="2" type="ORF">OSB04_025959</name>
</gene>
<feature type="domain" description="Integrase catalytic" evidence="1">
    <location>
        <begin position="2"/>
        <end position="167"/>
    </location>
</feature>
<keyword evidence="3" id="KW-1185">Reference proteome</keyword>
<dbReference type="AlphaFoldDB" id="A0AA38T7I1"/>
<dbReference type="GO" id="GO:0015074">
    <property type="term" value="P:DNA integration"/>
    <property type="evidence" value="ECO:0007669"/>
    <property type="project" value="InterPro"/>
</dbReference>
<dbReference type="SUPFAM" id="SSF53098">
    <property type="entry name" value="Ribonuclease H-like"/>
    <property type="match status" value="1"/>
</dbReference>
<comment type="caution">
    <text evidence="2">The sequence shown here is derived from an EMBL/GenBank/DDBJ whole genome shotgun (WGS) entry which is preliminary data.</text>
</comment>
<dbReference type="EMBL" id="JARYMX010000006">
    <property type="protein sequence ID" value="KAJ9546252.1"/>
    <property type="molecule type" value="Genomic_DNA"/>
</dbReference>
<dbReference type="PANTHER" id="PTHR37984:SF5">
    <property type="entry name" value="PROTEIN NYNRIN-LIKE"/>
    <property type="match status" value="1"/>
</dbReference>
<dbReference type="InterPro" id="IPR012337">
    <property type="entry name" value="RNaseH-like_sf"/>
</dbReference>
<proteinExistence type="predicted"/>
<name>A0AA38T7I1_9ASTR</name>
<sequence>MSEGSPSKSGGDDSGIPTDSCVVSGFSHLYLNLKRFGLFYGIDGISLELKGEFWSNKEEMVMFGVPSGIICDNNSQFISKKTRKFCDERGIKLITSTPRYPQSNGLTESSNKVVINSIHAPEELRHDAFQKVESQKAMIERYFNKKVKAKVFQVGDYVLRHVFQNTQELNAGKLSIKWEGPYRISKVIGNGAYKLTTLEGKEIPHSWKANHLKRYCF</sequence>
<evidence type="ECO:0000259" key="1">
    <source>
        <dbReference type="PROSITE" id="PS50994"/>
    </source>
</evidence>
<protein>
    <recommendedName>
        <fullName evidence="1">Integrase catalytic domain-containing protein</fullName>
    </recommendedName>
</protein>
<accession>A0AA38T7I1</accession>
<dbReference type="Gene3D" id="3.30.420.10">
    <property type="entry name" value="Ribonuclease H-like superfamily/Ribonuclease H"/>
    <property type="match status" value="1"/>
</dbReference>
<evidence type="ECO:0000313" key="2">
    <source>
        <dbReference type="EMBL" id="KAJ9546252.1"/>
    </source>
</evidence>
<reference evidence="2" key="1">
    <citation type="submission" date="2023-03" db="EMBL/GenBank/DDBJ databases">
        <title>Chromosome-scale reference genome and RAD-based genetic map of yellow starthistle (Centaurea solstitialis) reveal putative structural variation and QTLs associated with invader traits.</title>
        <authorList>
            <person name="Reatini B."/>
            <person name="Cang F.A."/>
            <person name="Jiang Q."/>
            <person name="Mckibben M.T.W."/>
            <person name="Barker M.S."/>
            <person name="Rieseberg L.H."/>
            <person name="Dlugosch K.M."/>
        </authorList>
    </citation>
    <scope>NUCLEOTIDE SEQUENCE</scope>
    <source>
        <strain evidence="2">CAN-66</strain>
        <tissue evidence="2">Leaf</tissue>
    </source>
</reference>
<dbReference type="InterPro" id="IPR036397">
    <property type="entry name" value="RNaseH_sf"/>
</dbReference>
<dbReference type="Proteomes" id="UP001172457">
    <property type="component" value="Chromosome 6"/>
</dbReference>
<dbReference type="InterPro" id="IPR050951">
    <property type="entry name" value="Retrovirus_Pol_polyprotein"/>
</dbReference>
<dbReference type="PANTHER" id="PTHR37984">
    <property type="entry name" value="PROTEIN CBG26694"/>
    <property type="match status" value="1"/>
</dbReference>
<organism evidence="2 3">
    <name type="scientific">Centaurea solstitialis</name>
    <name type="common">yellow star-thistle</name>
    <dbReference type="NCBI Taxonomy" id="347529"/>
    <lineage>
        <taxon>Eukaryota</taxon>
        <taxon>Viridiplantae</taxon>
        <taxon>Streptophyta</taxon>
        <taxon>Embryophyta</taxon>
        <taxon>Tracheophyta</taxon>
        <taxon>Spermatophyta</taxon>
        <taxon>Magnoliopsida</taxon>
        <taxon>eudicotyledons</taxon>
        <taxon>Gunneridae</taxon>
        <taxon>Pentapetalae</taxon>
        <taxon>asterids</taxon>
        <taxon>campanulids</taxon>
        <taxon>Asterales</taxon>
        <taxon>Asteraceae</taxon>
        <taxon>Carduoideae</taxon>
        <taxon>Cardueae</taxon>
        <taxon>Centaureinae</taxon>
        <taxon>Centaurea</taxon>
    </lineage>
</organism>
<dbReference type="GO" id="GO:0003676">
    <property type="term" value="F:nucleic acid binding"/>
    <property type="evidence" value="ECO:0007669"/>
    <property type="project" value="InterPro"/>
</dbReference>
<evidence type="ECO:0000313" key="3">
    <source>
        <dbReference type="Proteomes" id="UP001172457"/>
    </source>
</evidence>
<dbReference type="InterPro" id="IPR001584">
    <property type="entry name" value="Integrase_cat-core"/>
</dbReference>
<dbReference type="PROSITE" id="PS50994">
    <property type="entry name" value="INTEGRASE"/>
    <property type="match status" value="1"/>
</dbReference>